<dbReference type="EMBL" id="JAINUG010000065">
    <property type="protein sequence ID" value="KAJ8402322.1"/>
    <property type="molecule type" value="Genomic_DNA"/>
</dbReference>
<comment type="caution">
    <text evidence="3">The sequence shown here is derived from an EMBL/GenBank/DDBJ whole genome shotgun (WGS) entry which is preliminary data.</text>
</comment>
<feature type="coiled-coil region" evidence="1">
    <location>
        <begin position="103"/>
        <end position="130"/>
    </location>
</feature>
<name>A0AAD7SHF1_9TELE</name>
<evidence type="ECO:0000313" key="3">
    <source>
        <dbReference type="EMBL" id="KAJ8402322.1"/>
    </source>
</evidence>
<evidence type="ECO:0008006" key="5">
    <source>
        <dbReference type="Google" id="ProtNLM"/>
    </source>
</evidence>
<dbReference type="Gene3D" id="3.30.70.1820">
    <property type="entry name" value="L1 transposable element, RRM domain"/>
    <property type="match status" value="1"/>
</dbReference>
<dbReference type="AlphaFoldDB" id="A0AAD7SHF1"/>
<evidence type="ECO:0000256" key="2">
    <source>
        <dbReference type="SAM" id="MobiDB-lite"/>
    </source>
</evidence>
<evidence type="ECO:0000313" key="4">
    <source>
        <dbReference type="Proteomes" id="UP001221898"/>
    </source>
</evidence>
<evidence type="ECO:0000256" key="1">
    <source>
        <dbReference type="SAM" id="Coils"/>
    </source>
</evidence>
<sequence>MSRKRTDGTSKEEKIRQAPSPNASNNGDEPPDRPPQWFISEMEKGVLRIESVIEGRLTKLSETMEKILSDNEVFRNRIKCIEGKQSEFVDSLTAIQQEFDDYRKATEGELKEMRECLDDQENRARRQNLRLVGFPEGVEGKNAVAFIQEWLPKILGLEGETFEVERAHRSLQQRPADGARPRAIVIQLLRFSDTVKIVDAARNKGSLQFGNSTVMIFRDMSTALYQKRKAFIPLKRKLKEKNVTFRLLHPTTFTMDLEGGKRTFTTPQAAENYLKKYHPDLVPRA</sequence>
<keyword evidence="1" id="KW-0175">Coiled coil</keyword>
<proteinExistence type="predicted"/>
<dbReference type="Gene3D" id="3.30.250.20">
    <property type="entry name" value="L1 transposable element, C-terminal domain"/>
    <property type="match status" value="1"/>
</dbReference>
<keyword evidence="4" id="KW-1185">Reference proteome</keyword>
<organism evidence="3 4">
    <name type="scientific">Aldrovandia affinis</name>
    <dbReference type="NCBI Taxonomy" id="143900"/>
    <lineage>
        <taxon>Eukaryota</taxon>
        <taxon>Metazoa</taxon>
        <taxon>Chordata</taxon>
        <taxon>Craniata</taxon>
        <taxon>Vertebrata</taxon>
        <taxon>Euteleostomi</taxon>
        <taxon>Actinopterygii</taxon>
        <taxon>Neopterygii</taxon>
        <taxon>Teleostei</taxon>
        <taxon>Notacanthiformes</taxon>
        <taxon>Halosauridae</taxon>
        <taxon>Aldrovandia</taxon>
    </lineage>
</organism>
<dbReference type="InterPro" id="IPR004244">
    <property type="entry name" value="Transposase_22"/>
</dbReference>
<accession>A0AAD7SHF1</accession>
<feature type="compositionally biased region" description="Basic and acidic residues" evidence="2">
    <location>
        <begin position="1"/>
        <end position="16"/>
    </location>
</feature>
<feature type="region of interest" description="Disordered" evidence="2">
    <location>
        <begin position="1"/>
        <end position="37"/>
    </location>
</feature>
<dbReference type="FunFam" id="3.30.70.1820:FF:000004">
    <property type="entry name" value="Uncharacterized protein"/>
    <property type="match status" value="1"/>
</dbReference>
<dbReference type="Proteomes" id="UP001221898">
    <property type="component" value="Unassembled WGS sequence"/>
</dbReference>
<dbReference type="PANTHER" id="PTHR11505">
    <property type="entry name" value="L1 TRANSPOSABLE ELEMENT-RELATED"/>
    <property type="match status" value="1"/>
</dbReference>
<dbReference type="InterPro" id="IPR042566">
    <property type="entry name" value="L1_C"/>
</dbReference>
<gene>
    <name evidence="3" type="ORF">AAFF_G00371870</name>
</gene>
<reference evidence="3" key="1">
    <citation type="journal article" date="2023" name="Science">
        <title>Genome structures resolve the early diversification of teleost fishes.</title>
        <authorList>
            <person name="Parey E."/>
            <person name="Louis A."/>
            <person name="Montfort J."/>
            <person name="Bouchez O."/>
            <person name="Roques C."/>
            <person name="Iampietro C."/>
            <person name="Lluch J."/>
            <person name="Castinel A."/>
            <person name="Donnadieu C."/>
            <person name="Desvignes T."/>
            <person name="Floi Bucao C."/>
            <person name="Jouanno E."/>
            <person name="Wen M."/>
            <person name="Mejri S."/>
            <person name="Dirks R."/>
            <person name="Jansen H."/>
            <person name="Henkel C."/>
            <person name="Chen W.J."/>
            <person name="Zahm M."/>
            <person name="Cabau C."/>
            <person name="Klopp C."/>
            <person name="Thompson A.W."/>
            <person name="Robinson-Rechavi M."/>
            <person name="Braasch I."/>
            <person name="Lecointre G."/>
            <person name="Bobe J."/>
            <person name="Postlethwait J.H."/>
            <person name="Berthelot C."/>
            <person name="Roest Crollius H."/>
            <person name="Guiguen Y."/>
        </authorList>
    </citation>
    <scope>NUCLEOTIDE SEQUENCE</scope>
    <source>
        <strain evidence="3">NC1722</strain>
    </source>
</reference>
<protein>
    <recommendedName>
        <fullName evidence="5">LINE-1 type transposase domain-containing protein 1</fullName>
    </recommendedName>
</protein>